<dbReference type="CDD" id="cd01948">
    <property type="entry name" value="EAL"/>
    <property type="match status" value="1"/>
</dbReference>
<evidence type="ECO:0000259" key="3">
    <source>
        <dbReference type="PROSITE" id="PS50883"/>
    </source>
</evidence>
<dbReference type="InterPro" id="IPR013655">
    <property type="entry name" value="PAS_fold_3"/>
</dbReference>
<protein>
    <submittedName>
        <fullName evidence="5">Tll1859 protein</fullName>
    </submittedName>
</protein>
<dbReference type="Gene3D" id="3.30.70.270">
    <property type="match status" value="1"/>
</dbReference>
<dbReference type="SMART" id="SM00086">
    <property type="entry name" value="PAC"/>
    <property type="match status" value="1"/>
</dbReference>
<evidence type="ECO:0000259" key="1">
    <source>
        <dbReference type="PROSITE" id="PS50112"/>
    </source>
</evidence>
<dbReference type="Proteomes" id="UP000000440">
    <property type="component" value="Chromosome"/>
</dbReference>
<dbReference type="CDD" id="cd00130">
    <property type="entry name" value="PAS"/>
    <property type="match status" value="1"/>
</dbReference>
<dbReference type="FunFam" id="3.20.20.450:FF:000001">
    <property type="entry name" value="Cyclic di-GMP phosphodiesterase yahA"/>
    <property type="match status" value="1"/>
</dbReference>
<dbReference type="NCBIfam" id="TIGR00229">
    <property type="entry name" value="sensory_box"/>
    <property type="match status" value="1"/>
</dbReference>
<dbReference type="PROSITE" id="PS50112">
    <property type="entry name" value="PAS"/>
    <property type="match status" value="1"/>
</dbReference>
<dbReference type="InterPro" id="IPR035919">
    <property type="entry name" value="EAL_sf"/>
</dbReference>
<dbReference type="Pfam" id="PF00563">
    <property type="entry name" value="EAL"/>
    <property type="match status" value="1"/>
</dbReference>
<dbReference type="Pfam" id="PF08447">
    <property type="entry name" value="PAS_3"/>
    <property type="match status" value="1"/>
</dbReference>
<dbReference type="SUPFAM" id="SSF55785">
    <property type="entry name" value="PYP-like sensor domain (PAS domain)"/>
    <property type="match status" value="2"/>
</dbReference>
<dbReference type="AlphaFoldDB" id="Q8DHT6"/>
<dbReference type="InterPro" id="IPR043128">
    <property type="entry name" value="Rev_trsase/Diguanyl_cyclase"/>
</dbReference>
<dbReference type="STRING" id="197221.gene:10748465"/>
<dbReference type="PANTHER" id="PTHR44757">
    <property type="entry name" value="DIGUANYLATE CYCLASE DGCP"/>
    <property type="match status" value="1"/>
</dbReference>
<keyword evidence="6" id="KW-1185">Reference proteome</keyword>
<feature type="domain" description="EAL" evidence="3">
    <location>
        <begin position="455"/>
        <end position="710"/>
    </location>
</feature>
<reference evidence="5 6" key="1">
    <citation type="journal article" date="2002" name="DNA Res.">
        <title>Complete genome structure of the thermophilic cyanobacterium Thermosynechococcus elongatus BP-1.</title>
        <authorList>
            <person name="Nakamura Y."/>
            <person name="Kaneko T."/>
            <person name="Sato S."/>
            <person name="Ikeuchi M."/>
            <person name="Katoh H."/>
            <person name="Sasamoto S."/>
            <person name="Watanabe A."/>
            <person name="Iriguchi M."/>
            <person name="Kawashima K."/>
            <person name="Kimura T."/>
            <person name="Kishida Y."/>
            <person name="Kiyokawa C."/>
            <person name="Kohara M."/>
            <person name="Matsumoto M."/>
            <person name="Matsuno A."/>
            <person name="Nakazaki N."/>
            <person name="Shimpo S."/>
            <person name="Sugimoto M."/>
            <person name="Takeuchi C."/>
            <person name="Yamada M."/>
            <person name="Tabata S."/>
        </authorList>
    </citation>
    <scope>NUCLEOTIDE SEQUENCE [LARGE SCALE GENOMIC DNA]</scope>
    <source>
        <strain evidence="6">IAM M-273 / NIES-2133 / BP-1</strain>
    </source>
</reference>
<organism evidence="5 6">
    <name type="scientific">Thermosynechococcus vestitus (strain NIES-2133 / IAM M-273 / BP-1)</name>
    <dbReference type="NCBI Taxonomy" id="197221"/>
    <lineage>
        <taxon>Bacteria</taxon>
        <taxon>Bacillati</taxon>
        <taxon>Cyanobacteriota</taxon>
        <taxon>Cyanophyceae</taxon>
        <taxon>Acaryochloridales</taxon>
        <taxon>Thermosynechococcaceae</taxon>
        <taxon>Thermosynechococcus</taxon>
    </lineage>
</organism>
<dbReference type="SMART" id="SM00267">
    <property type="entry name" value="GGDEF"/>
    <property type="match status" value="1"/>
</dbReference>
<sequence>MEQDDSPSFLQFRWPMVNGQTGHGFDFPLGIDPYDLLRDVCARLPLLILFYDNEGHIHSLNQEVTTQLGWDTGDLISGDFLSQCFPDPETQRQMRYWMIHPPNGWQEVPVHGADGQVLEMIWAFVRFPNGEGLICGYNITDMKLTQAALLETSDRYALLTRSINDGIWDWNLTTNETFYSSRWKSILGYQDDEIGNHIDDWLKRIHPQDGDRVKLNLMLHIRGQTPHFHQEFRIQHRNGAYRWVLARGLVLRDVHGNATRVAGSLTDLTEHRLGEAQLLHDGLHDWLTGLANRTLLFDRIEQAARHGRRRPDYKLAILFIDIDRFKVINDSLGHSSGDLILIELANRLTRIVRADDTVARIGGDEFVILLDDISDNNDALAVCDRIHSELDKPFVVNDQPIALRVSIGVALRSAHIEKAENYLRNADIAMYRAKLAGGNRYQVFSEDMHLMARDRLSLEIGLRQAIERDEFTLLYQPIYRLRDNALYGFEALIRWQHPTQGFLLPDRFIPLAEETGLILPIGDWVIWRACRDLQYWHEQFPQCQLSVNVNLSNRQLMHPALPEQVLAALEQTQIPPHCLHLEMTESVGIDQPDQVRETLCKLKAQGIKLSLDDFGTGYSSLRYLTHLPIDILKVDRSFVKLITETEQRPLVIDAIVSLAKGLALEVVAEGVEHPYQVTRLRELGCDYVQGYYFSRPLTTEQVSALLAQIHTP</sequence>
<name>Q8DHT6_THEVB</name>
<dbReference type="SMART" id="SM00052">
    <property type="entry name" value="EAL"/>
    <property type="match status" value="1"/>
</dbReference>
<dbReference type="InterPro" id="IPR001610">
    <property type="entry name" value="PAC"/>
</dbReference>
<evidence type="ECO:0000259" key="4">
    <source>
        <dbReference type="PROSITE" id="PS50887"/>
    </source>
</evidence>
<evidence type="ECO:0000259" key="2">
    <source>
        <dbReference type="PROSITE" id="PS50113"/>
    </source>
</evidence>
<dbReference type="InterPro" id="IPR000700">
    <property type="entry name" value="PAS-assoc_C"/>
</dbReference>
<dbReference type="Pfam" id="PF00990">
    <property type="entry name" value="GGDEF"/>
    <property type="match status" value="1"/>
</dbReference>
<dbReference type="SUPFAM" id="SSF55073">
    <property type="entry name" value="Nucleotide cyclase"/>
    <property type="match status" value="1"/>
</dbReference>
<dbReference type="InterPro" id="IPR029787">
    <property type="entry name" value="Nucleotide_cyclase"/>
</dbReference>
<proteinExistence type="predicted"/>
<dbReference type="SMART" id="SM00091">
    <property type="entry name" value="PAS"/>
    <property type="match status" value="2"/>
</dbReference>
<dbReference type="FunFam" id="3.30.70.270:FF:000001">
    <property type="entry name" value="Diguanylate cyclase domain protein"/>
    <property type="match status" value="1"/>
</dbReference>
<dbReference type="InterPro" id="IPR000014">
    <property type="entry name" value="PAS"/>
</dbReference>
<dbReference type="InterPro" id="IPR052155">
    <property type="entry name" value="Biofilm_reg_signaling"/>
</dbReference>
<dbReference type="PROSITE" id="PS50113">
    <property type="entry name" value="PAC"/>
    <property type="match status" value="1"/>
</dbReference>
<gene>
    <name evidence="5" type="ordered locus">tll1859</name>
</gene>
<dbReference type="CDD" id="cd01949">
    <property type="entry name" value="GGDEF"/>
    <property type="match status" value="1"/>
</dbReference>
<feature type="domain" description="GGDEF" evidence="4">
    <location>
        <begin position="313"/>
        <end position="446"/>
    </location>
</feature>
<dbReference type="Gene3D" id="3.20.20.450">
    <property type="entry name" value="EAL domain"/>
    <property type="match status" value="1"/>
</dbReference>
<dbReference type="InterPro" id="IPR035965">
    <property type="entry name" value="PAS-like_dom_sf"/>
</dbReference>
<dbReference type="RefSeq" id="WP_011057696.1">
    <property type="nucleotide sequence ID" value="NC_004113.1"/>
</dbReference>
<dbReference type="NCBIfam" id="TIGR00254">
    <property type="entry name" value="GGDEF"/>
    <property type="match status" value="1"/>
</dbReference>
<dbReference type="SUPFAM" id="SSF141868">
    <property type="entry name" value="EAL domain-like"/>
    <property type="match status" value="1"/>
</dbReference>
<dbReference type="PROSITE" id="PS50883">
    <property type="entry name" value="EAL"/>
    <property type="match status" value="1"/>
</dbReference>
<dbReference type="KEGG" id="tel:tll1859"/>
<evidence type="ECO:0000313" key="5">
    <source>
        <dbReference type="EMBL" id="BAC09411.1"/>
    </source>
</evidence>
<accession>Q8DHT6</accession>
<feature type="domain" description="PAS" evidence="1">
    <location>
        <begin position="152"/>
        <end position="224"/>
    </location>
</feature>
<dbReference type="eggNOG" id="COG2202">
    <property type="taxonomic scope" value="Bacteria"/>
</dbReference>
<dbReference type="EnsemblBacteria" id="BAC09411">
    <property type="protein sequence ID" value="BAC09411"/>
    <property type="gene ID" value="BAC09411"/>
</dbReference>
<dbReference type="EMBL" id="BA000039">
    <property type="protein sequence ID" value="BAC09411.1"/>
    <property type="molecule type" value="Genomic_DNA"/>
</dbReference>
<dbReference type="PROSITE" id="PS50887">
    <property type="entry name" value="GGDEF"/>
    <property type="match status" value="1"/>
</dbReference>
<dbReference type="PANTHER" id="PTHR44757:SF2">
    <property type="entry name" value="BIOFILM ARCHITECTURE MAINTENANCE PROTEIN MBAA"/>
    <property type="match status" value="1"/>
</dbReference>
<evidence type="ECO:0000313" key="6">
    <source>
        <dbReference type="Proteomes" id="UP000000440"/>
    </source>
</evidence>
<dbReference type="InterPro" id="IPR001633">
    <property type="entry name" value="EAL_dom"/>
</dbReference>
<dbReference type="Gene3D" id="3.30.450.20">
    <property type="entry name" value="PAS domain"/>
    <property type="match status" value="1"/>
</dbReference>
<dbReference type="eggNOG" id="COG5001">
    <property type="taxonomic scope" value="Bacteria"/>
</dbReference>
<dbReference type="InterPro" id="IPR000160">
    <property type="entry name" value="GGDEF_dom"/>
</dbReference>
<feature type="domain" description="PAC" evidence="2">
    <location>
        <begin position="228"/>
        <end position="280"/>
    </location>
</feature>